<name>A0A133ZZN1_9FIRM</name>
<reference evidence="3" key="1">
    <citation type="submission" date="2016-01" db="EMBL/GenBank/DDBJ databases">
        <authorList>
            <person name="Mitreva M."/>
            <person name="Pepin K.H."/>
            <person name="Mihindukulasuriya K.A."/>
            <person name="Fulton R."/>
            <person name="Fronick C."/>
            <person name="O'Laughlin M."/>
            <person name="Miner T."/>
            <person name="Herter B."/>
            <person name="Rosa B.A."/>
            <person name="Cordes M."/>
            <person name="Tomlinson C."/>
            <person name="Wollam A."/>
            <person name="Palsikar V.B."/>
            <person name="Mardis E.R."/>
            <person name="Wilson R.K."/>
        </authorList>
    </citation>
    <scope>NUCLEOTIDE SEQUENCE [LARGE SCALE GENOMIC DNA]</scope>
    <source>
        <strain evidence="3">DNF00896</strain>
    </source>
</reference>
<gene>
    <name evidence="2" type="ORF">HMPREF1866_00331</name>
</gene>
<dbReference type="Proteomes" id="UP000070394">
    <property type="component" value="Unassembled WGS sequence"/>
</dbReference>
<protein>
    <submittedName>
        <fullName evidence="2">Uncharacterized protein</fullName>
    </submittedName>
</protein>
<keyword evidence="3" id="KW-1185">Reference proteome</keyword>
<dbReference type="EMBL" id="LSDA01000010">
    <property type="protein sequence ID" value="KXB60880.1"/>
    <property type="molecule type" value="Genomic_DNA"/>
</dbReference>
<evidence type="ECO:0000313" key="2">
    <source>
        <dbReference type="EMBL" id="KXB60880.1"/>
    </source>
</evidence>
<dbReference type="AlphaFoldDB" id="A0A133ZZN1"/>
<comment type="caution">
    <text evidence="2">The sequence shown here is derived from an EMBL/GenBank/DDBJ whole genome shotgun (WGS) entry which is preliminary data.</text>
</comment>
<accession>A0A133ZZN1</accession>
<dbReference type="PATRIC" id="fig|467210.3.peg.326"/>
<evidence type="ECO:0000256" key="1">
    <source>
        <dbReference type="SAM" id="MobiDB-lite"/>
    </source>
</evidence>
<feature type="non-terminal residue" evidence="2">
    <location>
        <position position="1"/>
    </location>
</feature>
<sequence length="42" mass="5114">KMQKQNFSQGGMPKNRQHHRKTKYPDKVTKPKRLVEYVKLFL</sequence>
<evidence type="ECO:0000313" key="3">
    <source>
        <dbReference type="Proteomes" id="UP000070394"/>
    </source>
</evidence>
<feature type="region of interest" description="Disordered" evidence="1">
    <location>
        <begin position="1"/>
        <end position="30"/>
    </location>
</feature>
<proteinExistence type="predicted"/>
<organism evidence="2 3">
    <name type="scientific">Lachnoanaerobaculum saburreum</name>
    <dbReference type="NCBI Taxonomy" id="467210"/>
    <lineage>
        <taxon>Bacteria</taxon>
        <taxon>Bacillati</taxon>
        <taxon>Bacillota</taxon>
        <taxon>Clostridia</taxon>
        <taxon>Lachnospirales</taxon>
        <taxon>Lachnospiraceae</taxon>
        <taxon>Lachnoanaerobaculum</taxon>
    </lineage>
</organism>